<dbReference type="AlphaFoldDB" id="A0A1H8N0D6"/>
<dbReference type="Proteomes" id="UP000199054">
    <property type="component" value="Unassembled WGS sequence"/>
</dbReference>
<dbReference type="STRING" id="34002.SAMN04489859_10492"/>
<name>A0A1H8N0D6_9RHOB</name>
<keyword evidence="1" id="KW-1133">Transmembrane helix</keyword>
<gene>
    <name evidence="2" type="ORF">SAMN04489859_10492</name>
</gene>
<proteinExistence type="predicted"/>
<keyword evidence="1" id="KW-0812">Transmembrane</keyword>
<keyword evidence="1" id="KW-0472">Membrane</keyword>
<feature type="transmembrane region" description="Helical" evidence="1">
    <location>
        <begin position="12"/>
        <end position="35"/>
    </location>
</feature>
<accession>A0A1H8N0D6</accession>
<organism evidence="2 3">
    <name type="scientific">Paracoccus alcaliphilus</name>
    <dbReference type="NCBI Taxonomy" id="34002"/>
    <lineage>
        <taxon>Bacteria</taxon>
        <taxon>Pseudomonadati</taxon>
        <taxon>Pseudomonadota</taxon>
        <taxon>Alphaproteobacteria</taxon>
        <taxon>Rhodobacterales</taxon>
        <taxon>Paracoccaceae</taxon>
        <taxon>Paracoccus</taxon>
    </lineage>
</organism>
<reference evidence="2 3" key="1">
    <citation type="submission" date="2016-10" db="EMBL/GenBank/DDBJ databases">
        <authorList>
            <person name="de Groot N.N."/>
        </authorList>
    </citation>
    <scope>NUCLEOTIDE SEQUENCE [LARGE SCALE GENOMIC DNA]</scope>
    <source>
        <strain evidence="2 3">DSM 8512</strain>
    </source>
</reference>
<dbReference type="EMBL" id="FODE01000049">
    <property type="protein sequence ID" value="SEO22963.1"/>
    <property type="molecule type" value="Genomic_DNA"/>
</dbReference>
<sequence>MTVRNPMAGLGLALPLAGSFAAVLSALVLGVMAVMEGVAPWMPLNATSNVLHGPAAVTIADVDLTHTAPGAIIHIVSAFFWAGVAILLVRATGTRRRSGRHAAGRAAEIVVDHIHGPETTTTRDFDQFILPSPALGVELHLGRGRLAHIDHRLALQDGRRKEITVHHRLAPTCSFPRFGQQNGQARQYLLALPWAHSAQPLRVELHLQLPGARRPGGQVLHRSVPFRR</sequence>
<evidence type="ECO:0000256" key="1">
    <source>
        <dbReference type="SAM" id="Phobius"/>
    </source>
</evidence>
<evidence type="ECO:0000313" key="2">
    <source>
        <dbReference type="EMBL" id="SEO22963.1"/>
    </source>
</evidence>
<keyword evidence="3" id="KW-1185">Reference proteome</keyword>
<evidence type="ECO:0000313" key="3">
    <source>
        <dbReference type="Proteomes" id="UP000199054"/>
    </source>
</evidence>
<protein>
    <submittedName>
        <fullName evidence="2">Uncharacterized protein</fullName>
    </submittedName>
</protein>
<feature type="transmembrane region" description="Helical" evidence="1">
    <location>
        <begin position="71"/>
        <end position="91"/>
    </location>
</feature>